<comment type="similarity">
    <text evidence="2">Belongs to the bacterial solute-binding protein 2 family.</text>
</comment>
<dbReference type="PANTHER" id="PTHR46847:SF1">
    <property type="entry name" value="D-ALLOSE-BINDING PERIPLASMIC PROTEIN-RELATED"/>
    <property type="match status" value="1"/>
</dbReference>
<evidence type="ECO:0000259" key="5">
    <source>
        <dbReference type="PROSITE" id="PS51077"/>
    </source>
</evidence>
<feature type="region of interest" description="Disordered" evidence="4">
    <location>
        <begin position="1"/>
        <end position="21"/>
    </location>
</feature>
<dbReference type="Pfam" id="PF09339">
    <property type="entry name" value="HTH_IclR"/>
    <property type="match status" value="1"/>
</dbReference>
<dbReference type="SMART" id="SM00346">
    <property type="entry name" value="HTH_ICLR"/>
    <property type="match status" value="1"/>
</dbReference>
<evidence type="ECO:0000256" key="1">
    <source>
        <dbReference type="ARBA" id="ARBA00004196"/>
    </source>
</evidence>
<dbReference type="SUPFAM" id="SSF46785">
    <property type="entry name" value="Winged helix' DNA-binding domain"/>
    <property type="match status" value="1"/>
</dbReference>
<evidence type="ECO:0000256" key="4">
    <source>
        <dbReference type="SAM" id="MobiDB-lite"/>
    </source>
</evidence>
<sequence length="379" mass="39983">MSVKDLGQKHERAAKKMEDRARTPAVVRSAAVLRLLARSSHPLTPSAIAQEIAAPRTSVLRICESLSDERMLVRGRQGTYWLGPRIASLAADARLSDHHALTFGALIPNTSNAYYDALLAAAAADVESSGGRLIVHDASDDAVRQRHQWGELLGLGADVVLVDAVETSGYEDLVQASHDRGIPVVAIGTRIDGADVAVTSDNIQAGLLSATALLSRLPDDSHVAILDGLSKNANAERISGFRDALRDHPQVHLVAHERGGADDVESGRRATRRLIEDHPGLSGIFAVCDPLALGAAEALRDLGRTMAITAVDGLAGAVELIDAGGPILATAAQDPAHLARTALAIARQLHDGTTPRQRVVSLPVRLVTAADSRGYSPWG</sequence>
<dbReference type="InterPro" id="IPR028082">
    <property type="entry name" value="Peripla_BP_I"/>
</dbReference>
<evidence type="ECO:0000313" key="7">
    <source>
        <dbReference type="Proteomes" id="UP001595937"/>
    </source>
</evidence>
<dbReference type="PROSITE" id="PS51077">
    <property type="entry name" value="HTH_ICLR"/>
    <property type="match status" value="1"/>
</dbReference>
<dbReference type="SUPFAM" id="SSF53822">
    <property type="entry name" value="Periplasmic binding protein-like I"/>
    <property type="match status" value="1"/>
</dbReference>
<comment type="caution">
    <text evidence="6">The sequence shown here is derived from an EMBL/GenBank/DDBJ whole genome shotgun (WGS) entry which is preliminary data.</text>
</comment>
<dbReference type="InterPro" id="IPR036388">
    <property type="entry name" value="WH-like_DNA-bd_sf"/>
</dbReference>
<dbReference type="InterPro" id="IPR025997">
    <property type="entry name" value="SBP_2_dom"/>
</dbReference>
<organism evidence="6 7">
    <name type="scientific">Brachybacterium tyrofermentans</name>
    <dbReference type="NCBI Taxonomy" id="47848"/>
    <lineage>
        <taxon>Bacteria</taxon>
        <taxon>Bacillati</taxon>
        <taxon>Actinomycetota</taxon>
        <taxon>Actinomycetes</taxon>
        <taxon>Micrococcales</taxon>
        <taxon>Dermabacteraceae</taxon>
        <taxon>Brachybacterium</taxon>
    </lineage>
</organism>
<proteinExistence type="inferred from homology"/>
<dbReference type="InterPro" id="IPR005471">
    <property type="entry name" value="Tscrpt_reg_IclR_N"/>
</dbReference>
<evidence type="ECO:0000256" key="2">
    <source>
        <dbReference type="ARBA" id="ARBA00007639"/>
    </source>
</evidence>
<dbReference type="Gene3D" id="3.40.50.2300">
    <property type="match status" value="2"/>
</dbReference>
<evidence type="ECO:0000313" key="6">
    <source>
        <dbReference type="EMBL" id="MFC5298494.1"/>
    </source>
</evidence>
<dbReference type="Gene3D" id="1.10.10.10">
    <property type="entry name" value="Winged helix-like DNA-binding domain superfamily/Winged helix DNA-binding domain"/>
    <property type="match status" value="1"/>
</dbReference>
<dbReference type="GeneID" id="303297687"/>
<dbReference type="Proteomes" id="UP001595937">
    <property type="component" value="Unassembled WGS sequence"/>
</dbReference>
<gene>
    <name evidence="6" type="ORF">ACFPK8_13330</name>
</gene>
<feature type="domain" description="HTH iclR-type" evidence="5">
    <location>
        <begin position="23"/>
        <end position="84"/>
    </location>
</feature>
<evidence type="ECO:0000256" key="3">
    <source>
        <dbReference type="ARBA" id="ARBA00022729"/>
    </source>
</evidence>
<keyword evidence="3" id="KW-0732">Signal</keyword>
<comment type="subcellular location">
    <subcellularLocation>
        <location evidence="1">Cell envelope</location>
    </subcellularLocation>
</comment>
<dbReference type="RefSeq" id="WP_343924488.1">
    <property type="nucleotide sequence ID" value="NZ_BAAAIR010000039.1"/>
</dbReference>
<accession>A0ABW0FHF4</accession>
<keyword evidence="7" id="KW-1185">Reference proteome</keyword>
<dbReference type="InterPro" id="IPR036390">
    <property type="entry name" value="WH_DNA-bd_sf"/>
</dbReference>
<protein>
    <submittedName>
        <fullName evidence="6">Substrate-binding domain-containing protein</fullName>
    </submittedName>
</protein>
<dbReference type="Pfam" id="PF13407">
    <property type="entry name" value="Peripla_BP_4"/>
    <property type="match status" value="1"/>
</dbReference>
<dbReference type="PANTHER" id="PTHR46847">
    <property type="entry name" value="D-ALLOSE-BINDING PERIPLASMIC PROTEIN-RELATED"/>
    <property type="match status" value="1"/>
</dbReference>
<reference evidence="7" key="1">
    <citation type="journal article" date="2019" name="Int. J. Syst. Evol. Microbiol.">
        <title>The Global Catalogue of Microorganisms (GCM) 10K type strain sequencing project: providing services to taxonomists for standard genome sequencing and annotation.</title>
        <authorList>
            <consortium name="The Broad Institute Genomics Platform"/>
            <consortium name="The Broad Institute Genome Sequencing Center for Infectious Disease"/>
            <person name="Wu L."/>
            <person name="Ma J."/>
        </authorList>
    </citation>
    <scope>NUCLEOTIDE SEQUENCE [LARGE SCALE GENOMIC DNA]</scope>
    <source>
        <strain evidence="7">CGMCC 1.16455</strain>
    </source>
</reference>
<name>A0ABW0FHF4_9MICO</name>
<dbReference type="EMBL" id="JBHSLN010000070">
    <property type="protein sequence ID" value="MFC5298494.1"/>
    <property type="molecule type" value="Genomic_DNA"/>
</dbReference>